<keyword evidence="3" id="KW-0813">Transport</keyword>
<evidence type="ECO:0000256" key="6">
    <source>
        <dbReference type="ARBA" id="ARBA00023136"/>
    </source>
</evidence>
<organism evidence="9 10">
    <name type="scientific">Saccharobesus litoralis</name>
    <dbReference type="NCBI Taxonomy" id="2172099"/>
    <lineage>
        <taxon>Bacteria</taxon>
        <taxon>Pseudomonadati</taxon>
        <taxon>Pseudomonadota</taxon>
        <taxon>Gammaproteobacteria</taxon>
        <taxon>Alteromonadales</taxon>
        <taxon>Alteromonadaceae</taxon>
        <taxon>Saccharobesus</taxon>
    </lineage>
</organism>
<feature type="transmembrane region" description="Helical" evidence="7">
    <location>
        <begin position="221"/>
        <end position="241"/>
    </location>
</feature>
<feature type="transmembrane region" description="Helical" evidence="7">
    <location>
        <begin position="12"/>
        <end position="33"/>
    </location>
</feature>
<feature type="transmembrane region" description="Helical" evidence="7">
    <location>
        <begin position="181"/>
        <end position="200"/>
    </location>
</feature>
<name>A0A2S0VMK8_9ALTE</name>
<dbReference type="Proteomes" id="UP000244441">
    <property type="component" value="Chromosome"/>
</dbReference>
<dbReference type="PANTHER" id="PTHR23514:SF3">
    <property type="entry name" value="BYPASS OF STOP CODON PROTEIN 6"/>
    <property type="match status" value="1"/>
</dbReference>
<evidence type="ECO:0000256" key="2">
    <source>
        <dbReference type="ARBA" id="ARBA00008335"/>
    </source>
</evidence>
<protein>
    <submittedName>
        <fullName evidence="9">MFS transporter</fullName>
    </submittedName>
</protein>
<feature type="transmembrane region" description="Helical" evidence="7">
    <location>
        <begin position="354"/>
        <end position="372"/>
    </location>
</feature>
<feature type="transmembrane region" description="Helical" evidence="7">
    <location>
        <begin position="384"/>
        <end position="406"/>
    </location>
</feature>
<comment type="subcellular location">
    <subcellularLocation>
        <location evidence="1">Endomembrane system</location>
        <topology evidence="1">Multi-pass membrane protein</topology>
    </subcellularLocation>
</comment>
<evidence type="ECO:0000313" key="10">
    <source>
        <dbReference type="Proteomes" id="UP000244441"/>
    </source>
</evidence>
<reference evidence="9 10" key="1">
    <citation type="submission" date="2018-01" db="EMBL/GenBank/DDBJ databases">
        <title>Genome sequence of a Cantenovulum-like bacteria.</title>
        <authorList>
            <person name="Tan W.R."/>
            <person name="Lau N.-S."/>
            <person name="Go F."/>
            <person name="Amirul A.-A.A."/>
        </authorList>
    </citation>
    <scope>NUCLEOTIDE SEQUENCE [LARGE SCALE GENOMIC DNA]</scope>
    <source>
        <strain evidence="9 10">CCB-QB4</strain>
    </source>
</reference>
<dbReference type="EMBL" id="CP026604">
    <property type="protein sequence ID" value="AWB65435.1"/>
    <property type="molecule type" value="Genomic_DNA"/>
</dbReference>
<proteinExistence type="inferred from homology"/>
<dbReference type="InterPro" id="IPR051788">
    <property type="entry name" value="MFS_Transporter"/>
</dbReference>
<dbReference type="Pfam" id="PF07690">
    <property type="entry name" value="MFS_1"/>
    <property type="match status" value="1"/>
</dbReference>
<feature type="transmembrane region" description="Helical" evidence="7">
    <location>
        <begin position="291"/>
        <end position="309"/>
    </location>
</feature>
<accession>A0A2S0VMK8</accession>
<dbReference type="OrthoDB" id="9783757at2"/>
<comment type="similarity">
    <text evidence="2">Belongs to the major facilitator superfamily.</text>
</comment>
<evidence type="ECO:0000256" key="4">
    <source>
        <dbReference type="ARBA" id="ARBA00022692"/>
    </source>
</evidence>
<feature type="domain" description="Major facilitator superfamily (MFS) profile" evidence="8">
    <location>
        <begin position="13"/>
        <end position="409"/>
    </location>
</feature>
<feature type="transmembrane region" description="Helical" evidence="7">
    <location>
        <begin position="315"/>
        <end position="334"/>
    </location>
</feature>
<keyword evidence="6 7" id="KW-0472">Membrane</keyword>
<gene>
    <name evidence="9" type="ORF">C2869_02835</name>
</gene>
<dbReference type="InterPro" id="IPR036259">
    <property type="entry name" value="MFS_trans_sf"/>
</dbReference>
<sequence>MSTNTTPDKDRLYLFIASCISLCVTSMIFIIRGDVEGSLTTEYHLTKEQMGEIWGPAFLGFTIAIFFCGALIDKLGMKRMHVLSAVGFIAGTLMILFAPQPDMADGTTVSGIFSTTGTTMLYGGFLLMGLAQGTVEGVINPLIATMYKDRKAHMLNVLHAFWPLGLIIGGILALIMGALDLAWQIKIGIIIVPSLVYLFMALQKEYPQTERVAANISTGSMFKACLNPLFILLWFCMWLTAATELAPDQWFPSIMKELTGLQGTMFLVYTAGLMFVLRFFFGGVVHKHSPFLVLTICAVLVFVGLYWLGSLDAGSSAIVAFAAATVFGVGKTYFWPTMLGITAERFPKSGALGINLMGGAGMLSIYFMLPIMGKSLDTAGPGEALISVSYLAIALVVIFAVLFFGFKAKGGYKAEDIEGEGVKAS</sequence>
<feature type="transmembrane region" description="Helical" evidence="7">
    <location>
        <begin position="80"/>
        <end position="99"/>
    </location>
</feature>
<dbReference type="RefSeq" id="WP_108601512.1">
    <property type="nucleotide sequence ID" value="NZ_CP026604.1"/>
</dbReference>
<dbReference type="AlphaFoldDB" id="A0A2S0VMK8"/>
<feature type="transmembrane region" description="Helical" evidence="7">
    <location>
        <begin position="119"/>
        <end position="143"/>
    </location>
</feature>
<dbReference type="GO" id="GO:0022857">
    <property type="term" value="F:transmembrane transporter activity"/>
    <property type="evidence" value="ECO:0007669"/>
    <property type="project" value="InterPro"/>
</dbReference>
<dbReference type="GO" id="GO:0012505">
    <property type="term" value="C:endomembrane system"/>
    <property type="evidence" value="ECO:0007669"/>
    <property type="project" value="UniProtKB-SubCell"/>
</dbReference>
<evidence type="ECO:0000256" key="5">
    <source>
        <dbReference type="ARBA" id="ARBA00022989"/>
    </source>
</evidence>
<evidence type="ECO:0000256" key="7">
    <source>
        <dbReference type="SAM" id="Phobius"/>
    </source>
</evidence>
<feature type="transmembrane region" description="Helical" evidence="7">
    <location>
        <begin position="53"/>
        <end position="73"/>
    </location>
</feature>
<evidence type="ECO:0000259" key="8">
    <source>
        <dbReference type="PROSITE" id="PS50850"/>
    </source>
</evidence>
<evidence type="ECO:0000256" key="1">
    <source>
        <dbReference type="ARBA" id="ARBA00004127"/>
    </source>
</evidence>
<dbReference type="PROSITE" id="PS50850">
    <property type="entry name" value="MFS"/>
    <property type="match status" value="1"/>
</dbReference>
<dbReference type="InterPro" id="IPR020846">
    <property type="entry name" value="MFS_dom"/>
</dbReference>
<evidence type="ECO:0000313" key="9">
    <source>
        <dbReference type="EMBL" id="AWB65435.1"/>
    </source>
</evidence>
<feature type="transmembrane region" description="Helical" evidence="7">
    <location>
        <begin position="261"/>
        <end position="279"/>
    </location>
</feature>
<dbReference type="GO" id="GO:0016020">
    <property type="term" value="C:membrane"/>
    <property type="evidence" value="ECO:0007669"/>
    <property type="project" value="TreeGrafter"/>
</dbReference>
<feature type="transmembrane region" description="Helical" evidence="7">
    <location>
        <begin position="155"/>
        <end position="175"/>
    </location>
</feature>
<dbReference type="KEGG" id="cate:C2869_02835"/>
<evidence type="ECO:0000256" key="3">
    <source>
        <dbReference type="ARBA" id="ARBA00022448"/>
    </source>
</evidence>
<dbReference type="Gene3D" id="1.20.1250.20">
    <property type="entry name" value="MFS general substrate transporter like domains"/>
    <property type="match status" value="1"/>
</dbReference>
<dbReference type="SUPFAM" id="SSF103473">
    <property type="entry name" value="MFS general substrate transporter"/>
    <property type="match status" value="1"/>
</dbReference>
<keyword evidence="10" id="KW-1185">Reference proteome</keyword>
<keyword evidence="4 7" id="KW-0812">Transmembrane</keyword>
<dbReference type="InterPro" id="IPR011701">
    <property type="entry name" value="MFS"/>
</dbReference>
<keyword evidence="5 7" id="KW-1133">Transmembrane helix</keyword>
<dbReference type="PANTHER" id="PTHR23514">
    <property type="entry name" value="BYPASS OF STOP CODON PROTEIN 6"/>
    <property type="match status" value="1"/>
</dbReference>